<keyword evidence="3" id="KW-1185">Reference proteome</keyword>
<dbReference type="Gene3D" id="3.90.25.10">
    <property type="entry name" value="UDP-galactose 4-epimerase, domain 1"/>
    <property type="match status" value="1"/>
</dbReference>
<dbReference type="Gene3D" id="3.40.50.720">
    <property type="entry name" value="NAD(P)-binding Rossmann-like Domain"/>
    <property type="match status" value="1"/>
</dbReference>
<protein>
    <submittedName>
        <fullName evidence="2">Uncharacterized conserved protein YbjT, contains NAD(P)-binding and DUF2867 domains</fullName>
    </submittedName>
</protein>
<dbReference type="AlphaFoldDB" id="A0A1I1XDM4"/>
<evidence type="ECO:0000259" key="1">
    <source>
        <dbReference type="Pfam" id="PF13460"/>
    </source>
</evidence>
<name>A0A1I1XDM4_9GAMM</name>
<dbReference type="Proteomes" id="UP000199477">
    <property type="component" value="Unassembled WGS sequence"/>
</dbReference>
<dbReference type="InterPro" id="IPR051604">
    <property type="entry name" value="Ergot_Alk_Oxidoreductase"/>
</dbReference>
<dbReference type="Pfam" id="PF13460">
    <property type="entry name" value="NAD_binding_10"/>
    <property type="match status" value="1"/>
</dbReference>
<dbReference type="PANTHER" id="PTHR43162:SF1">
    <property type="entry name" value="PRESTALK A DIFFERENTIATION PROTEIN A"/>
    <property type="match status" value="1"/>
</dbReference>
<dbReference type="RefSeq" id="WP_026634248.1">
    <property type="nucleotide sequence ID" value="NZ_FONH01000001.1"/>
</dbReference>
<gene>
    <name evidence="2" type="ORF">SAMN02799615_00212</name>
</gene>
<evidence type="ECO:0000313" key="3">
    <source>
        <dbReference type="Proteomes" id="UP000199477"/>
    </source>
</evidence>
<dbReference type="PANTHER" id="PTHR43162">
    <property type="match status" value="1"/>
</dbReference>
<dbReference type="STRING" id="500610.SAMN02799615_00212"/>
<organism evidence="2 3">
    <name type="scientific">Dyella marensis</name>
    <dbReference type="NCBI Taxonomy" id="500610"/>
    <lineage>
        <taxon>Bacteria</taxon>
        <taxon>Pseudomonadati</taxon>
        <taxon>Pseudomonadota</taxon>
        <taxon>Gammaproteobacteria</taxon>
        <taxon>Lysobacterales</taxon>
        <taxon>Rhodanobacteraceae</taxon>
        <taxon>Dyella</taxon>
    </lineage>
</organism>
<feature type="domain" description="NAD(P)-binding" evidence="1">
    <location>
        <begin position="6"/>
        <end position="178"/>
    </location>
</feature>
<proteinExistence type="predicted"/>
<sequence>MYLITGASGNIGGHIARQLLDAGHPVRVFARDPGKLGELAGRVEIAAGDFGRPDSLGAAAVGAKAVFLNTGPNPPDLPALLAALKTRGAPRVVFLSTILAGDAQFQLGRMQRANEEVVHASGLRATVLRPSGFMSNTLRWAESIRADSVVYNAMGTGKAPMIAPEDIAAVAVRALLDPALAGETLELTGGELLNVPQQVEILSGLLGRTVRSVDVSIEQAIQGMVATGIPEGIARGVAQSLEAVRDGRGRAMTQTVERITGAAPRSFHEWARTHAAQFA</sequence>
<dbReference type="EMBL" id="FONH01000001">
    <property type="protein sequence ID" value="SFE05479.1"/>
    <property type="molecule type" value="Genomic_DNA"/>
</dbReference>
<accession>A0A1I1XDM4</accession>
<dbReference type="InterPro" id="IPR016040">
    <property type="entry name" value="NAD(P)-bd_dom"/>
</dbReference>
<dbReference type="InterPro" id="IPR036291">
    <property type="entry name" value="NAD(P)-bd_dom_sf"/>
</dbReference>
<dbReference type="SUPFAM" id="SSF51735">
    <property type="entry name" value="NAD(P)-binding Rossmann-fold domains"/>
    <property type="match status" value="1"/>
</dbReference>
<evidence type="ECO:0000313" key="2">
    <source>
        <dbReference type="EMBL" id="SFE05479.1"/>
    </source>
</evidence>
<reference evidence="3" key="1">
    <citation type="submission" date="2016-10" db="EMBL/GenBank/DDBJ databases">
        <authorList>
            <person name="Varghese N."/>
            <person name="Submissions S."/>
        </authorList>
    </citation>
    <scope>NUCLEOTIDE SEQUENCE [LARGE SCALE GENOMIC DNA]</scope>
    <source>
        <strain evidence="3">UNC178MFTsu3.1</strain>
    </source>
</reference>